<sequence length="77" mass="8249">MDALPDDVDGSVARPDRRLRSVTSLACSDRPPGRPGSTRTFRSVALFPPNCRLLPLGPTFLDNGPDRPGVQTDSSLS</sequence>
<dbReference type="AlphaFoldDB" id="A0A2I2KX20"/>
<organism evidence="2 3">
    <name type="scientific">Frankia canadensis</name>
    <dbReference type="NCBI Taxonomy" id="1836972"/>
    <lineage>
        <taxon>Bacteria</taxon>
        <taxon>Bacillati</taxon>
        <taxon>Actinomycetota</taxon>
        <taxon>Actinomycetes</taxon>
        <taxon>Frankiales</taxon>
        <taxon>Frankiaceae</taxon>
        <taxon>Frankia</taxon>
    </lineage>
</organism>
<evidence type="ECO:0000313" key="3">
    <source>
        <dbReference type="Proteomes" id="UP000234331"/>
    </source>
</evidence>
<feature type="region of interest" description="Disordered" evidence="1">
    <location>
        <begin position="56"/>
        <end position="77"/>
    </location>
</feature>
<proteinExistence type="predicted"/>
<keyword evidence="3" id="KW-1185">Reference proteome</keyword>
<dbReference type="EMBL" id="FZMO01000357">
    <property type="protein sequence ID" value="SNQ50209.1"/>
    <property type="molecule type" value="Genomic_DNA"/>
</dbReference>
<evidence type="ECO:0000313" key="2">
    <source>
        <dbReference type="EMBL" id="SNQ50209.1"/>
    </source>
</evidence>
<reference evidence="2 3" key="1">
    <citation type="submission" date="2017-06" db="EMBL/GenBank/DDBJ databases">
        <authorList>
            <person name="Kim H.J."/>
            <person name="Triplett B.A."/>
        </authorList>
    </citation>
    <scope>NUCLEOTIDE SEQUENCE [LARGE SCALE GENOMIC DNA]</scope>
    <source>
        <strain evidence="2">FRACA_ARgP5</strain>
    </source>
</reference>
<name>A0A2I2KX20_9ACTN</name>
<gene>
    <name evidence="2" type="ORF">FRACA_420010</name>
</gene>
<dbReference type="Proteomes" id="UP000234331">
    <property type="component" value="Unassembled WGS sequence"/>
</dbReference>
<evidence type="ECO:0000256" key="1">
    <source>
        <dbReference type="SAM" id="MobiDB-lite"/>
    </source>
</evidence>
<protein>
    <submittedName>
        <fullName evidence="2">Uncharacterized protein</fullName>
    </submittedName>
</protein>
<accession>A0A2I2KX20</accession>